<reference evidence="10 11" key="1">
    <citation type="submission" date="2006-05" db="EMBL/GenBank/DDBJ databases">
        <authorList>
            <person name="King G."/>
            <person name="Ferriera S."/>
            <person name="Johnson J."/>
            <person name="Kravitz S."/>
            <person name="Beeson K."/>
            <person name="Sutton G."/>
            <person name="Rogers Y.-H."/>
            <person name="Friedman R."/>
            <person name="Frazier M."/>
            <person name="Venter J.C."/>
        </authorList>
    </citation>
    <scope>NUCLEOTIDE SEQUENCE [LARGE SCALE GENOMIC DNA]</scope>
    <source>
        <strain evidence="11">ATCC 25650 / DSM 13394 / JCM 20685 / NBRC 16684 / NCIMB 2208 / IAM 12614 / B1</strain>
    </source>
</reference>
<evidence type="ECO:0000313" key="10">
    <source>
        <dbReference type="EMBL" id="EAV41581.1"/>
    </source>
</evidence>
<dbReference type="PANTHER" id="PTHR48073:SF2">
    <property type="entry name" value="O-SUCCINYLBENZOATE SYNTHASE"/>
    <property type="match status" value="1"/>
</dbReference>
<dbReference type="SFLD" id="SFLDF00009">
    <property type="entry name" value="o-succinylbenzoate_synthase"/>
    <property type="match status" value="1"/>
</dbReference>
<dbReference type="GO" id="GO:0030145">
    <property type="term" value="F:manganese ion binding"/>
    <property type="evidence" value="ECO:0007669"/>
    <property type="project" value="InterPro"/>
</dbReference>
<comment type="pathway">
    <text evidence="2">Aromatic compound metabolism.</text>
</comment>
<dbReference type="PROSITE" id="PS00909">
    <property type="entry name" value="MR_MLE_2"/>
    <property type="match status" value="1"/>
</dbReference>
<feature type="active site" description="Proton acceptor" evidence="8">
    <location>
        <position position="167"/>
    </location>
</feature>
<evidence type="ECO:0000256" key="4">
    <source>
        <dbReference type="ARBA" id="ARBA00022723"/>
    </source>
</evidence>
<keyword evidence="5" id="KW-0058">Aromatic hydrocarbons catabolism</keyword>
<dbReference type="SUPFAM" id="SSF51604">
    <property type="entry name" value="Enolase C-terminal domain-like"/>
    <property type="match status" value="1"/>
</dbReference>
<dbReference type="InterPro" id="IPR036849">
    <property type="entry name" value="Enolase-like_C_sf"/>
</dbReference>
<evidence type="ECO:0000256" key="2">
    <source>
        <dbReference type="ARBA" id="ARBA00005211"/>
    </source>
</evidence>
<evidence type="ECO:0000256" key="3">
    <source>
        <dbReference type="ARBA" id="ARBA00008031"/>
    </source>
</evidence>
<keyword evidence="6" id="KW-0464">Manganese</keyword>
<name>A0P0H3_ROSAI</name>
<feature type="active site" description="Proton donor" evidence="8">
    <location>
        <position position="325"/>
    </location>
</feature>
<dbReference type="SFLD" id="SFLDG00180">
    <property type="entry name" value="muconate_cycloisomerase"/>
    <property type="match status" value="1"/>
</dbReference>
<dbReference type="Gene3D" id="3.20.20.120">
    <property type="entry name" value="Enolase-like C-terminal domain"/>
    <property type="match status" value="1"/>
</dbReference>
<dbReference type="InterPro" id="IPR013342">
    <property type="entry name" value="Mandelate_racemase_C"/>
</dbReference>
<dbReference type="InterPro" id="IPR018110">
    <property type="entry name" value="Mandel_Rmase/mucon_lact_enz_CS"/>
</dbReference>
<dbReference type="GeneID" id="68849019"/>
<protein>
    <submittedName>
        <fullName evidence="10">Muconate cycloisomerase</fullName>
    </submittedName>
</protein>
<dbReference type="GO" id="GO:0018849">
    <property type="term" value="F:muconate cycloisomerase activity"/>
    <property type="evidence" value="ECO:0007669"/>
    <property type="project" value="InterPro"/>
</dbReference>
<comment type="cofactor">
    <cofactor evidence="1">
        <name>Mn(2+)</name>
        <dbReference type="ChEBI" id="CHEBI:29035"/>
    </cofactor>
</comment>
<gene>
    <name evidence="10" type="ORF">SIAM614_30761</name>
</gene>
<dbReference type="GO" id="GO:0009063">
    <property type="term" value="P:amino acid catabolic process"/>
    <property type="evidence" value="ECO:0007669"/>
    <property type="project" value="InterPro"/>
</dbReference>
<organism evidence="10 11">
    <name type="scientific">Roseibium aggregatum (strain ATCC 25650 / DSM 13394 / JCM 20685 / NBRC 16684 / NCIMB 2208 / IAM 12614 / B1)</name>
    <name type="common">Stappia aggregata</name>
    <dbReference type="NCBI Taxonomy" id="384765"/>
    <lineage>
        <taxon>Bacteria</taxon>
        <taxon>Pseudomonadati</taxon>
        <taxon>Pseudomonadota</taxon>
        <taxon>Alphaproteobacteria</taxon>
        <taxon>Hyphomicrobiales</taxon>
        <taxon>Stappiaceae</taxon>
        <taxon>Roseibium</taxon>
    </lineage>
</organism>
<sequence length="384" mass="41045">MPHIDTIEVIILDVPTIRGHVLAMTTMRKQSFVIVRIRFSDGSLGTGEGTTIGGLSYCSESPESICSAVHDYIAPLLLKADGDNPNALISMIERSVRGNPIARAAVEMALWDGYARRRNMSLSALFGGALRASMPVAWTLASGAAETDIEEAQEMIASRRHNIFKLKIGKRPVRHDIEHVAAIKTALGDQASIRVDVNQAWSLTDARWGVAGLDEIGIDLIEQPVAATEIAAMAELTAGSRVAIMADEALSGPVTAQKVASARAADVFAVKVMQSGGLKRAQEVCALANASGIGVYGGTMLESGLGTAAALHVFACTDRLDWGSEFFGPLLFTDEILQQPIRYGDFHVHVPLGIGNGVELDMDKVNFYRRDSAICDGRTVAKVS</sequence>
<keyword evidence="7 10" id="KW-0413">Isomerase</keyword>
<dbReference type="SMART" id="SM00922">
    <property type="entry name" value="MR_MLE"/>
    <property type="match status" value="1"/>
</dbReference>
<dbReference type="InterPro" id="IPR013341">
    <property type="entry name" value="Mandelate_racemase_N_dom"/>
</dbReference>
<comment type="caution">
    <text evidence="10">The sequence shown here is derived from an EMBL/GenBank/DDBJ whole genome shotgun (WGS) entry which is preliminary data.</text>
</comment>
<dbReference type="GO" id="GO:0000287">
    <property type="term" value="F:magnesium ion binding"/>
    <property type="evidence" value="ECO:0007669"/>
    <property type="project" value="UniProtKB-ARBA"/>
</dbReference>
<evidence type="ECO:0000256" key="1">
    <source>
        <dbReference type="ARBA" id="ARBA00001936"/>
    </source>
</evidence>
<keyword evidence="4" id="KW-0479">Metal-binding</keyword>
<proteinExistence type="inferred from homology"/>
<evidence type="ECO:0000256" key="8">
    <source>
        <dbReference type="PIRSR" id="PIRSR613370-1"/>
    </source>
</evidence>
<dbReference type="PANTHER" id="PTHR48073">
    <property type="entry name" value="O-SUCCINYLBENZOATE SYNTHASE-RELATED"/>
    <property type="match status" value="1"/>
</dbReference>
<dbReference type="Gene3D" id="3.30.390.10">
    <property type="entry name" value="Enolase-like, N-terminal domain"/>
    <property type="match status" value="1"/>
</dbReference>
<accession>A0P0H3</accession>
<evidence type="ECO:0000256" key="7">
    <source>
        <dbReference type="ARBA" id="ARBA00023235"/>
    </source>
</evidence>
<dbReference type="OrthoDB" id="9775913at2"/>
<comment type="similarity">
    <text evidence="3">Belongs to the mandelate racemase/muconate lactonizing enzyme family.</text>
</comment>
<dbReference type="Proteomes" id="UP000004848">
    <property type="component" value="Unassembled WGS sequence"/>
</dbReference>
<evidence type="ECO:0000256" key="6">
    <source>
        <dbReference type="ARBA" id="ARBA00023211"/>
    </source>
</evidence>
<dbReference type="InterPro" id="IPR029017">
    <property type="entry name" value="Enolase-like_N"/>
</dbReference>
<dbReference type="NCBIfam" id="TIGR02534">
    <property type="entry name" value="mucon_cyclo"/>
    <property type="match status" value="1"/>
</dbReference>
<dbReference type="SUPFAM" id="SSF54826">
    <property type="entry name" value="Enolase N-terminal domain-like"/>
    <property type="match status" value="1"/>
</dbReference>
<feature type="domain" description="Mandelate racemase/muconate lactonizing enzyme C-terminal" evidence="9">
    <location>
        <begin position="145"/>
        <end position="243"/>
    </location>
</feature>
<dbReference type="AlphaFoldDB" id="A0P0H3"/>
<dbReference type="GO" id="GO:0018850">
    <property type="term" value="F:chloromuconate cycloisomerase activity"/>
    <property type="evidence" value="ECO:0007669"/>
    <property type="project" value="InterPro"/>
</dbReference>
<dbReference type="SFLD" id="SFLDG01258">
    <property type="entry name" value="(chloro)muconate_cycloisomeras"/>
    <property type="match status" value="1"/>
</dbReference>
<dbReference type="GO" id="GO:0006518">
    <property type="term" value="P:peptide metabolic process"/>
    <property type="evidence" value="ECO:0007669"/>
    <property type="project" value="UniProtKB-ARBA"/>
</dbReference>
<dbReference type="EMBL" id="AAUW01000020">
    <property type="protein sequence ID" value="EAV41581.1"/>
    <property type="molecule type" value="Genomic_DNA"/>
</dbReference>
<dbReference type="RefSeq" id="WP_006938536.1">
    <property type="nucleotide sequence ID" value="NZ_AAUW01000020.1"/>
</dbReference>
<evidence type="ECO:0000259" key="9">
    <source>
        <dbReference type="SMART" id="SM00922"/>
    </source>
</evidence>
<dbReference type="GO" id="GO:0016854">
    <property type="term" value="F:racemase and epimerase activity"/>
    <property type="evidence" value="ECO:0007669"/>
    <property type="project" value="UniProtKB-ARBA"/>
</dbReference>
<evidence type="ECO:0000256" key="5">
    <source>
        <dbReference type="ARBA" id="ARBA00022797"/>
    </source>
</evidence>
<dbReference type="eggNOG" id="COG4948">
    <property type="taxonomic scope" value="Bacteria"/>
</dbReference>
<dbReference type="SFLD" id="SFLDS00001">
    <property type="entry name" value="Enolase"/>
    <property type="match status" value="1"/>
</dbReference>
<dbReference type="Pfam" id="PF13378">
    <property type="entry name" value="MR_MLE_C"/>
    <property type="match status" value="1"/>
</dbReference>
<evidence type="ECO:0000313" key="11">
    <source>
        <dbReference type="Proteomes" id="UP000004848"/>
    </source>
</evidence>
<dbReference type="Pfam" id="PF02746">
    <property type="entry name" value="MR_MLE_N"/>
    <property type="match status" value="1"/>
</dbReference>
<dbReference type="InterPro" id="IPR013370">
    <property type="entry name" value="Chloromuconate_cycloisomerase"/>
</dbReference>
<dbReference type="InterPro" id="IPR029065">
    <property type="entry name" value="Enolase_C-like"/>
</dbReference>